<sequence length="764" mass="84853">MYQLSGFSPLAGAQTTGSAPQFLIEMDSIDAKIQRTWANAMAEMDAAMNANMVMNLDSLMAHPVHYIPDVASKFNKGIKAASAAFMAPWNNAATKAQLIESLLRKPGTKDQFMLQVPQDRKVYIRVQSAINAFISTWQEAQNPLSILEKEMLLSPDADSSSEKTEILVSSWQASVQWLRDLRVKVTICMRPNVASTKKTEALEDIEKIMSSFIDSWKKAKGSVNDIQPFIYKVAEVKPSGSSVPNSDMPIFMPSMEGATDEFTKAWGIASSDFPDMDKVLSTIKFPDIEEPEMIDFATQEAVAKFMGSWNSALAKANTVQSGLIRLENNGRVSVKIPDQVDLSTSIQEAIDDFTDAWKRAKVSIVIFQQLFPNFSKNTATSLMHHWDDAAQSLSVIQRSLTISNSPEYGTSERRKASRQVAKAIYAFIESWTSATEKAREIHPQVYKLVGMKPSAVPVGIAPVFMPSKDSSSEFQAIWKFMVAEFDGFDKMMDEISIPKVSVATAPPKIFSLIDEDLSVQKAVTGLMASWNIASQSLDQIRKSCLISEKEKSFAIPSDKTERNTLLGAINTLMAAYDTAIRKVYQFETVILDLSEEEDGVKELKRNLAEYLYSWNTAAKRIQIVREYLTINPFLCKRCLDMKVIPEFFAACHEASLRVPKIETAFYALSGATSLDTCAACLTATSVSVTPNTKVAKKKYVAEFNKSMAQIPKTKVTTVLPVPSKFSRHVQSYSFSIRSFSSSTQTSNRLFAPVRDLPIYVEGSV</sequence>
<proteinExistence type="predicted"/>
<accession>A0A423TW76</accession>
<gene>
    <name evidence="1" type="ORF">C7M84_000619</name>
</gene>
<evidence type="ECO:0000313" key="1">
    <source>
        <dbReference type="EMBL" id="ROT80652.1"/>
    </source>
</evidence>
<dbReference type="EMBL" id="QCYY01001095">
    <property type="protein sequence ID" value="ROT80652.1"/>
    <property type="molecule type" value="Genomic_DNA"/>
</dbReference>
<keyword evidence="2" id="KW-1185">Reference proteome</keyword>
<protein>
    <submittedName>
        <fullName evidence="1">Uncharacterized protein</fullName>
    </submittedName>
</protein>
<dbReference type="Proteomes" id="UP000283509">
    <property type="component" value="Unassembled WGS sequence"/>
</dbReference>
<comment type="caution">
    <text evidence="1">The sequence shown here is derived from an EMBL/GenBank/DDBJ whole genome shotgun (WGS) entry which is preliminary data.</text>
</comment>
<organism evidence="1 2">
    <name type="scientific">Penaeus vannamei</name>
    <name type="common">Whiteleg shrimp</name>
    <name type="synonym">Litopenaeus vannamei</name>
    <dbReference type="NCBI Taxonomy" id="6689"/>
    <lineage>
        <taxon>Eukaryota</taxon>
        <taxon>Metazoa</taxon>
        <taxon>Ecdysozoa</taxon>
        <taxon>Arthropoda</taxon>
        <taxon>Crustacea</taxon>
        <taxon>Multicrustacea</taxon>
        <taxon>Malacostraca</taxon>
        <taxon>Eumalacostraca</taxon>
        <taxon>Eucarida</taxon>
        <taxon>Decapoda</taxon>
        <taxon>Dendrobranchiata</taxon>
        <taxon>Penaeoidea</taxon>
        <taxon>Penaeidae</taxon>
        <taxon>Penaeus</taxon>
    </lineage>
</organism>
<dbReference type="AlphaFoldDB" id="A0A423TW76"/>
<evidence type="ECO:0000313" key="2">
    <source>
        <dbReference type="Proteomes" id="UP000283509"/>
    </source>
</evidence>
<name>A0A423TW76_PENVA</name>
<reference evidence="1 2" key="2">
    <citation type="submission" date="2019-01" db="EMBL/GenBank/DDBJ databases">
        <title>The decoding of complex shrimp genome reveals the adaptation for benthos swimmer, frequently molting mechanism and breeding impact on genome.</title>
        <authorList>
            <person name="Sun Y."/>
            <person name="Gao Y."/>
            <person name="Yu Y."/>
        </authorList>
    </citation>
    <scope>NUCLEOTIDE SEQUENCE [LARGE SCALE GENOMIC DNA]</scope>
    <source>
        <tissue evidence="1">Muscle</tissue>
    </source>
</reference>
<dbReference type="OrthoDB" id="6367319at2759"/>
<reference evidence="1 2" key="1">
    <citation type="submission" date="2018-04" db="EMBL/GenBank/DDBJ databases">
        <authorList>
            <person name="Zhang X."/>
            <person name="Yuan J."/>
            <person name="Li F."/>
            <person name="Xiang J."/>
        </authorList>
    </citation>
    <scope>NUCLEOTIDE SEQUENCE [LARGE SCALE GENOMIC DNA]</scope>
    <source>
        <tissue evidence="1">Muscle</tissue>
    </source>
</reference>